<dbReference type="Gene3D" id="3.30.40.10">
    <property type="entry name" value="Zinc/RING finger domain, C3HC4 (zinc finger)"/>
    <property type="match status" value="1"/>
</dbReference>
<dbReference type="InterPro" id="IPR001607">
    <property type="entry name" value="Znf_UBP"/>
</dbReference>
<evidence type="ECO:0000313" key="4">
    <source>
        <dbReference type="Proteomes" id="UP000663828"/>
    </source>
</evidence>
<keyword evidence="1" id="KW-0479">Metal-binding</keyword>
<keyword evidence="1" id="KW-0863">Zinc-finger</keyword>
<name>A0A813X401_ADIRI</name>
<proteinExistence type="predicted"/>
<protein>
    <recommendedName>
        <fullName evidence="2">UBP-type domain-containing protein</fullName>
    </recommendedName>
</protein>
<dbReference type="PANTHER" id="PTHR47665:SF1">
    <property type="entry name" value="HISTONE DEACETYLASE-LIKE PROTEIN"/>
    <property type="match status" value="1"/>
</dbReference>
<dbReference type="Proteomes" id="UP000663828">
    <property type="component" value="Unassembled WGS sequence"/>
</dbReference>
<dbReference type="SMART" id="SM00290">
    <property type="entry name" value="ZnF_UBP"/>
    <property type="match status" value="1"/>
</dbReference>
<dbReference type="SUPFAM" id="SSF57850">
    <property type="entry name" value="RING/U-box"/>
    <property type="match status" value="1"/>
</dbReference>
<dbReference type="PANTHER" id="PTHR47665">
    <property type="entry name" value="HISTONE DEACETYLASE-LIKE PROTEIN"/>
    <property type="match status" value="1"/>
</dbReference>
<organism evidence="3 4">
    <name type="scientific">Adineta ricciae</name>
    <name type="common">Rotifer</name>
    <dbReference type="NCBI Taxonomy" id="249248"/>
    <lineage>
        <taxon>Eukaryota</taxon>
        <taxon>Metazoa</taxon>
        <taxon>Spiralia</taxon>
        <taxon>Gnathifera</taxon>
        <taxon>Rotifera</taxon>
        <taxon>Eurotatoria</taxon>
        <taxon>Bdelloidea</taxon>
        <taxon>Adinetida</taxon>
        <taxon>Adinetidae</taxon>
        <taxon>Adineta</taxon>
    </lineage>
</organism>
<sequence length="128" mass="14294">MTTTTTTSDHADDPHLIGPFAIVPKQDCTHLADHDYTLPASAKRVDGHQPPCTDCDAIRENWVCLEQNCSQVGCSRYQQKHMLAHHQNTGHNICLSLSDHSVYCYGCESYIDSPKLVQLNRQLVEASN</sequence>
<dbReference type="EMBL" id="CAJNOR010000278">
    <property type="protein sequence ID" value="CAF0864602.1"/>
    <property type="molecule type" value="Genomic_DNA"/>
</dbReference>
<dbReference type="InterPro" id="IPR013083">
    <property type="entry name" value="Znf_RING/FYVE/PHD"/>
</dbReference>
<dbReference type="AlphaFoldDB" id="A0A813X401"/>
<gene>
    <name evidence="3" type="ORF">XAT740_LOCUS6168</name>
</gene>
<feature type="domain" description="UBP-type" evidence="2">
    <location>
        <begin position="26"/>
        <end position="128"/>
    </location>
</feature>
<evidence type="ECO:0000256" key="1">
    <source>
        <dbReference type="PROSITE-ProRule" id="PRU00502"/>
    </source>
</evidence>
<evidence type="ECO:0000259" key="2">
    <source>
        <dbReference type="PROSITE" id="PS50271"/>
    </source>
</evidence>
<comment type="caution">
    <text evidence="3">The sequence shown here is derived from an EMBL/GenBank/DDBJ whole genome shotgun (WGS) entry which is preliminary data.</text>
</comment>
<dbReference type="GO" id="GO:0008270">
    <property type="term" value="F:zinc ion binding"/>
    <property type="evidence" value="ECO:0007669"/>
    <property type="project" value="UniProtKB-KW"/>
</dbReference>
<keyword evidence="4" id="KW-1185">Reference proteome</keyword>
<evidence type="ECO:0000313" key="3">
    <source>
        <dbReference type="EMBL" id="CAF0864602.1"/>
    </source>
</evidence>
<reference evidence="3" key="1">
    <citation type="submission" date="2021-02" db="EMBL/GenBank/DDBJ databases">
        <authorList>
            <person name="Nowell W R."/>
        </authorList>
    </citation>
    <scope>NUCLEOTIDE SEQUENCE</scope>
</reference>
<dbReference type="Pfam" id="PF02148">
    <property type="entry name" value="zf-UBP"/>
    <property type="match status" value="1"/>
</dbReference>
<dbReference type="PROSITE" id="PS50271">
    <property type="entry name" value="ZF_UBP"/>
    <property type="match status" value="1"/>
</dbReference>
<accession>A0A813X401</accession>
<keyword evidence="1" id="KW-0862">Zinc</keyword>